<dbReference type="SUPFAM" id="SSF51101">
    <property type="entry name" value="Mannose-binding lectins"/>
    <property type="match status" value="1"/>
</dbReference>
<protein>
    <recommendedName>
        <fullName evidence="1">Jacalin-type lectin domain-containing protein</fullName>
    </recommendedName>
</protein>
<dbReference type="InterPro" id="IPR036404">
    <property type="entry name" value="Jacalin-like_lectin_dom_sf"/>
</dbReference>
<dbReference type="InterPro" id="IPR001229">
    <property type="entry name" value="Jacalin-like_lectin_dom"/>
</dbReference>
<proteinExistence type="predicted"/>
<dbReference type="Gene3D" id="2.170.15.10">
    <property type="entry name" value="Proaerolysin, chain A, domain 3"/>
    <property type="match status" value="1"/>
</dbReference>
<name>A0A399RBS2_9PROT</name>
<evidence type="ECO:0000313" key="3">
    <source>
        <dbReference type="Proteomes" id="UP000266385"/>
    </source>
</evidence>
<dbReference type="Proteomes" id="UP000266385">
    <property type="component" value="Unassembled WGS sequence"/>
</dbReference>
<gene>
    <name evidence="2" type="ORF">D1223_15415</name>
</gene>
<dbReference type="PROSITE" id="PS51752">
    <property type="entry name" value="JACALIN_LECTIN"/>
    <property type="match status" value="1"/>
</dbReference>
<comment type="caution">
    <text evidence="2">The sequence shown here is derived from an EMBL/GenBank/DDBJ whole genome shotgun (WGS) entry which is preliminary data.</text>
</comment>
<dbReference type="Gene3D" id="2.100.10.30">
    <property type="entry name" value="Jacalin-like lectin domain"/>
    <property type="match status" value="1"/>
</dbReference>
<keyword evidence="3" id="KW-1185">Reference proteome</keyword>
<dbReference type="Pfam" id="PF01419">
    <property type="entry name" value="Jacalin"/>
    <property type="match status" value="1"/>
</dbReference>
<accession>A0A399RBS2</accession>
<dbReference type="EMBL" id="QWFX01000014">
    <property type="protein sequence ID" value="RIJ27212.1"/>
    <property type="molecule type" value="Genomic_DNA"/>
</dbReference>
<dbReference type="AlphaFoldDB" id="A0A399RBS2"/>
<evidence type="ECO:0000313" key="2">
    <source>
        <dbReference type="EMBL" id="RIJ27212.1"/>
    </source>
</evidence>
<sequence length="467" mass="50547">MAAPAAAQNLPQKISAGDEISFSNTMTVGDTVGGGAWVNETDANWKRGIITAIEVCAGAYVNSITPYYNGLRGTTFGGPGGNCDTWTVPTGQFVQSVEVWSGAWMNKIVFTTNKLEKSPVYGGDGGNRKVWEDPEGGSLRKIDGKFGDYVNGLRLGFTYPYYIENFQYPMLTEPDKLKEFLHPRPPERVDYQEVSACRDTADGYAEQKVTVTVNEKESHSFSFGGSATIGLETEVMVGVPDVASATVRSKAEFSVSFEETNSIEKDYGYSVERPVRAPGGQKKAVITTMKKADVSMPFTYDLVHYKQGNKSRIVSRQPYSGVYSGVRVASVTTDQIAIDCATGKPLISVAEQTAPAPSVQTGGAATAAVSTASTETPAAVTPFTVSQVVTSSGGIFEKGDEGYWHELSEMGDVRFTFEVIDRNEDCIYLLDVARGILIVLNLARDKVEYAASVDEEPFDLYDITSKS</sequence>
<feature type="domain" description="Jacalin-type lectin" evidence="1">
    <location>
        <begin position="31"/>
        <end position="159"/>
    </location>
</feature>
<dbReference type="SUPFAM" id="SSF56973">
    <property type="entry name" value="Aerolisin/ETX pore-forming domain"/>
    <property type="match status" value="1"/>
</dbReference>
<evidence type="ECO:0000259" key="1">
    <source>
        <dbReference type="PROSITE" id="PS51752"/>
    </source>
</evidence>
<organism evidence="2 3">
    <name type="scientific">Henriciella mobilis</name>
    <dbReference type="NCBI Taxonomy" id="2305467"/>
    <lineage>
        <taxon>Bacteria</taxon>
        <taxon>Pseudomonadati</taxon>
        <taxon>Pseudomonadota</taxon>
        <taxon>Alphaproteobacteria</taxon>
        <taxon>Hyphomonadales</taxon>
        <taxon>Hyphomonadaceae</taxon>
        <taxon>Henriciella</taxon>
    </lineage>
</organism>
<reference evidence="2 3" key="1">
    <citation type="submission" date="2018-08" db="EMBL/GenBank/DDBJ databases">
        <title>Henriciella mobilis sp. nov., isolated from seawater.</title>
        <authorList>
            <person name="Cheng H."/>
            <person name="Wu Y.-H."/>
            <person name="Xu X.-W."/>
            <person name="Guo L.-L."/>
        </authorList>
    </citation>
    <scope>NUCLEOTIDE SEQUENCE [LARGE SCALE GENOMIC DNA]</scope>
    <source>
        <strain evidence="2 3">JN25</strain>
    </source>
</reference>